<dbReference type="InterPro" id="IPR004846">
    <property type="entry name" value="T2SS/T3SS_dom"/>
</dbReference>
<dbReference type="GO" id="GO:0009306">
    <property type="term" value="P:protein secretion"/>
    <property type="evidence" value="ECO:0007669"/>
    <property type="project" value="InterPro"/>
</dbReference>
<dbReference type="Pfam" id="PF03958">
    <property type="entry name" value="Secretin_N"/>
    <property type="match status" value="1"/>
</dbReference>
<dbReference type="PANTHER" id="PTHR30332:SF25">
    <property type="entry name" value="SECRETIN XPSD"/>
    <property type="match status" value="1"/>
</dbReference>
<dbReference type="EMBL" id="NMPM01000084">
    <property type="protein sequence ID" value="PAV25015.1"/>
    <property type="molecule type" value="Genomic_DNA"/>
</dbReference>
<keyword evidence="3" id="KW-0472">Membrane</keyword>
<dbReference type="InterPro" id="IPR038591">
    <property type="entry name" value="NolW-like_sf"/>
</dbReference>
<dbReference type="PROSITE" id="PS00875">
    <property type="entry name" value="T2SP_D"/>
    <property type="match status" value="1"/>
</dbReference>
<keyword evidence="2 7" id="KW-0732">Signal</keyword>
<dbReference type="InterPro" id="IPR001775">
    <property type="entry name" value="GspD/PilQ"/>
</dbReference>
<evidence type="ECO:0000259" key="9">
    <source>
        <dbReference type="Pfam" id="PF03958"/>
    </source>
</evidence>
<sequence>MMMLCKRRPYALAGSLLMVSLLSGCAALSETGGEQKESTGFDPAKHFEAVPLQRADKQPSQTPRDSAIKEGAESESGSATAPDVSMKSEWGPAARTGSGASNVGFSSEEGPSLTGDPISVKLNDLPLPVFINEVFGEKLGLSFSLAPSLSEKSDLVTLRLTEPLEPEALFRTARSVLADYGVAMEQREGVWTFSPAENVTTQGVPLLVSGETLPDVPASHRPVFQVIPLKVVSNNQVRGLINPLFKGSKLEIQEDALRNAIILKGDRKAVEEASQAVAFFDRPLLQGRNSLVLRPVFRDVSSLASALQDILTAEGFSVGRPGGTGISMTILPLPELGAVVVLGRSREILSHARQWAEKLDQDFQKEIESGMFTYEVQNTSAEELASLLSQLYGGNALEGSERESTRGDSGVNNGSGSSDMDRSSSSSSNSRSGASGNSATEVAGGRLVVDKNRNVLIFRGSGADWLRLRNIAVELDKQEPSVLMEVVLAEVTLNDNQGMGVEWFARNSIGDLSGTLETLGGLGIGGRGFSYTLNSAGQTRAVLNAFYDSNQAVIRSSPKIMVKSGETATIEVGNEIPVLTSTRQSDTQSDGDTDVLQQFQYRKTGVDLTVEPIVQASGLVDIRIRQSLSETQDTSGGDSFLPTILNRAVETSLTLRDGGSVVLGGLISKTTSQGEQGVPWLGKLPLLGALFRTDSDSTSTTELMVMVVPYVVRSDEEARNVSELLKERIRTSSEATWNSQKMSQ</sequence>
<dbReference type="GO" id="GO:0009279">
    <property type="term" value="C:cell outer membrane"/>
    <property type="evidence" value="ECO:0007669"/>
    <property type="project" value="UniProtKB-SubCell"/>
</dbReference>
<evidence type="ECO:0000313" key="10">
    <source>
        <dbReference type="EMBL" id="PAV25015.1"/>
    </source>
</evidence>
<feature type="region of interest" description="Disordered" evidence="6">
    <location>
        <begin position="398"/>
        <end position="440"/>
    </location>
</feature>
<dbReference type="GO" id="GO:0015627">
    <property type="term" value="C:type II protein secretion system complex"/>
    <property type="evidence" value="ECO:0007669"/>
    <property type="project" value="TreeGrafter"/>
</dbReference>
<dbReference type="PRINTS" id="PR00811">
    <property type="entry name" value="BCTERIALGSPD"/>
</dbReference>
<evidence type="ECO:0000256" key="6">
    <source>
        <dbReference type="SAM" id="MobiDB-lite"/>
    </source>
</evidence>
<comment type="caution">
    <text evidence="10">The sequence shown here is derived from an EMBL/GenBank/DDBJ whole genome shotgun (WGS) entry which is preliminary data.</text>
</comment>
<evidence type="ECO:0000259" key="8">
    <source>
        <dbReference type="Pfam" id="PF00263"/>
    </source>
</evidence>
<dbReference type="Proteomes" id="UP000218332">
    <property type="component" value="Unassembled WGS sequence"/>
</dbReference>
<comment type="subcellular location">
    <subcellularLocation>
        <location evidence="5">Cell outer membrane</location>
    </subcellularLocation>
    <subcellularLocation>
        <location evidence="1">Membrane</location>
    </subcellularLocation>
</comment>
<dbReference type="AlphaFoldDB" id="A0A2A2I1L6"/>
<evidence type="ECO:0000256" key="4">
    <source>
        <dbReference type="RuleBase" id="RU004003"/>
    </source>
</evidence>
<evidence type="ECO:0000256" key="7">
    <source>
        <dbReference type="SAM" id="SignalP"/>
    </source>
</evidence>
<gene>
    <name evidence="10" type="ORF">CF392_13175</name>
</gene>
<comment type="similarity">
    <text evidence="4">Belongs to the bacterial secretin family.</text>
</comment>
<dbReference type="PANTHER" id="PTHR30332">
    <property type="entry name" value="PROBABLE GENERAL SECRETION PATHWAY PROTEIN D"/>
    <property type="match status" value="1"/>
</dbReference>
<evidence type="ECO:0000256" key="1">
    <source>
        <dbReference type="ARBA" id="ARBA00004370"/>
    </source>
</evidence>
<evidence type="ECO:0000256" key="3">
    <source>
        <dbReference type="ARBA" id="ARBA00023136"/>
    </source>
</evidence>
<dbReference type="Gene3D" id="3.30.1370.120">
    <property type="match status" value="2"/>
</dbReference>
<evidence type="ECO:0000313" key="11">
    <source>
        <dbReference type="Proteomes" id="UP000218332"/>
    </source>
</evidence>
<proteinExistence type="inferred from homology"/>
<dbReference type="Pfam" id="PF00263">
    <property type="entry name" value="Secretin"/>
    <property type="match status" value="1"/>
</dbReference>
<name>A0A2A2I1L6_9GAMM</name>
<dbReference type="PRINTS" id="PR01032">
    <property type="entry name" value="PHAGEIV"/>
</dbReference>
<keyword evidence="5" id="KW-0813">Transport</keyword>
<feature type="region of interest" description="Disordered" evidence="6">
    <location>
        <begin position="50"/>
        <end position="116"/>
    </location>
</feature>
<dbReference type="Gene3D" id="3.55.50.30">
    <property type="match status" value="1"/>
</dbReference>
<feature type="chain" id="PRO_5012019428" evidence="7">
    <location>
        <begin position="27"/>
        <end position="744"/>
    </location>
</feature>
<evidence type="ECO:0000256" key="5">
    <source>
        <dbReference type="RuleBase" id="RU004004"/>
    </source>
</evidence>
<organism evidence="10 11">
    <name type="scientific">Tamilnaduibacter salinus</name>
    <dbReference type="NCBI Taxonomy" id="1484056"/>
    <lineage>
        <taxon>Bacteria</taxon>
        <taxon>Pseudomonadati</taxon>
        <taxon>Pseudomonadota</taxon>
        <taxon>Gammaproteobacteria</taxon>
        <taxon>Pseudomonadales</taxon>
        <taxon>Marinobacteraceae</taxon>
        <taxon>Tamilnaduibacter</taxon>
    </lineage>
</organism>
<feature type="domain" description="Type II/III secretion system secretin-like" evidence="8">
    <location>
        <begin position="548"/>
        <end position="713"/>
    </location>
</feature>
<feature type="compositionally biased region" description="Low complexity" evidence="6">
    <location>
        <begin position="407"/>
        <end position="439"/>
    </location>
</feature>
<dbReference type="InterPro" id="IPR005644">
    <property type="entry name" value="NolW-like"/>
</dbReference>
<feature type="signal peptide" evidence="7">
    <location>
        <begin position="1"/>
        <end position="26"/>
    </location>
</feature>
<dbReference type="PROSITE" id="PS51257">
    <property type="entry name" value="PROKAR_LIPOPROTEIN"/>
    <property type="match status" value="1"/>
</dbReference>
<accession>A0A2A2I1L6</accession>
<keyword evidence="11" id="KW-1185">Reference proteome</keyword>
<evidence type="ECO:0000256" key="2">
    <source>
        <dbReference type="ARBA" id="ARBA00022729"/>
    </source>
</evidence>
<dbReference type="InterPro" id="IPR004845">
    <property type="entry name" value="T2SS_GspD_CS"/>
</dbReference>
<feature type="domain" description="NolW-like" evidence="9">
    <location>
        <begin position="372"/>
        <end position="480"/>
    </location>
</feature>
<dbReference type="InterPro" id="IPR050810">
    <property type="entry name" value="Bact_Secretion_Sys_Channel"/>
</dbReference>
<protein>
    <submittedName>
        <fullName evidence="10">General secretion pathway protein GspD</fullName>
    </submittedName>
</protein>
<reference evidence="10 11" key="1">
    <citation type="submission" date="2017-07" db="EMBL/GenBank/DDBJ databases">
        <title>Tamlnaduibacter salinus (Mi-7) genome sequencing.</title>
        <authorList>
            <person name="Verma A."/>
            <person name="Krishnamurthi S."/>
        </authorList>
    </citation>
    <scope>NUCLEOTIDE SEQUENCE [LARGE SCALE GENOMIC DNA]</scope>
    <source>
        <strain evidence="10 11">Mi-7</strain>
    </source>
</reference>